<dbReference type="GO" id="GO:0005524">
    <property type="term" value="F:ATP binding"/>
    <property type="evidence" value="ECO:0007669"/>
    <property type="project" value="InterPro"/>
</dbReference>
<proteinExistence type="predicted"/>
<feature type="domain" description="Phosphoribulokinase/uridine kinase" evidence="1">
    <location>
        <begin position="42"/>
        <end position="167"/>
    </location>
</feature>
<dbReference type="EMBL" id="VDCI01000001">
    <property type="protein sequence ID" value="TNJ37714.1"/>
    <property type="molecule type" value="Genomic_DNA"/>
</dbReference>
<dbReference type="InterPro" id="IPR006083">
    <property type="entry name" value="PRK/URK"/>
</dbReference>
<dbReference type="PANTHER" id="PTHR10285">
    <property type="entry name" value="URIDINE KINASE"/>
    <property type="match status" value="1"/>
</dbReference>
<keyword evidence="2" id="KW-0808">Transferase</keyword>
<comment type="caution">
    <text evidence="2">The sequence shown here is derived from an EMBL/GenBank/DDBJ whole genome shotgun (WGS) entry which is preliminary data.</text>
</comment>
<evidence type="ECO:0000313" key="2">
    <source>
        <dbReference type="EMBL" id="TNJ37714.1"/>
    </source>
</evidence>
<keyword evidence="3" id="KW-1185">Reference proteome</keyword>
<sequence length="227" mass="26111">MLSDILLITDKHRSAAVAIARKVMADREQRLRTNSSYRYMAAVSGESGAGKSELSHALALELRRLGVRVKVLHTDNYYKVEPSMRREHREMTGFEGVGMDEYDWELLHGNIDDFRHARKAVMPCIDILTDEVDLLHTDFSKIDVLVIDGLYAIGVEHTDLKVFIDLTYHETKKSQLLRGKEKTDHHRWEVLEREHRSVRSLRDAAHLLVDASYAILEPQSEEEFVTA</sequence>
<accession>A0A5C4S2S5</accession>
<dbReference type="RefSeq" id="WP_068868052.1">
    <property type="nucleotide sequence ID" value="NZ_VDCI01000001.1"/>
</dbReference>
<evidence type="ECO:0000313" key="3">
    <source>
        <dbReference type="Proteomes" id="UP000309544"/>
    </source>
</evidence>
<dbReference type="GO" id="GO:0016301">
    <property type="term" value="F:kinase activity"/>
    <property type="evidence" value="ECO:0007669"/>
    <property type="project" value="UniProtKB-KW"/>
</dbReference>
<protein>
    <submittedName>
        <fullName evidence="2">Uridine kinase</fullName>
    </submittedName>
</protein>
<organism evidence="2 3">
    <name type="scientific">Prosthecochloris vibrioformis</name>
    <name type="common">Chlorobium vibrioforme</name>
    <dbReference type="NCBI Taxonomy" id="1098"/>
    <lineage>
        <taxon>Bacteria</taxon>
        <taxon>Pseudomonadati</taxon>
        <taxon>Chlorobiota</taxon>
        <taxon>Chlorobiia</taxon>
        <taxon>Chlorobiales</taxon>
        <taxon>Chlorobiaceae</taxon>
        <taxon>Prosthecochloris</taxon>
    </lineage>
</organism>
<keyword evidence="2" id="KW-0418">Kinase</keyword>
<dbReference type="Proteomes" id="UP000309544">
    <property type="component" value="Unassembled WGS sequence"/>
</dbReference>
<name>A0A5C4S2S5_PROVB</name>
<dbReference type="SUPFAM" id="SSF52540">
    <property type="entry name" value="P-loop containing nucleoside triphosphate hydrolases"/>
    <property type="match status" value="1"/>
</dbReference>
<dbReference type="Gene3D" id="3.40.50.300">
    <property type="entry name" value="P-loop containing nucleotide triphosphate hydrolases"/>
    <property type="match status" value="1"/>
</dbReference>
<dbReference type="Pfam" id="PF00485">
    <property type="entry name" value="PRK"/>
    <property type="match status" value="1"/>
</dbReference>
<reference evidence="2 3" key="1">
    <citation type="submission" date="2019-05" db="EMBL/GenBank/DDBJ databases">
        <title>Draft Whole-Genome sequence of the green sulfur bacterium Prosthecochloris vibrioformis DSM 260.</title>
        <authorList>
            <person name="Meyer T.E."/>
            <person name="Kyndt J.A."/>
        </authorList>
    </citation>
    <scope>NUCLEOTIDE SEQUENCE [LARGE SCALE GENOMIC DNA]</scope>
    <source>
        <strain evidence="2 3">DSM 260</strain>
    </source>
</reference>
<gene>
    <name evidence="2" type="ORF">FGF68_00605</name>
</gene>
<evidence type="ECO:0000259" key="1">
    <source>
        <dbReference type="Pfam" id="PF00485"/>
    </source>
</evidence>
<dbReference type="AlphaFoldDB" id="A0A5C4S2S5"/>
<dbReference type="InterPro" id="IPR027417">
    <property type="entry name" value="P-loop_NTPase"/>
</dbReference>